<keyword evidence="1" id="KW-0245">EGF-like domain</keyword>
<comment type="caution">
    <text evidence="3">The sequence shown here is derived from an EMBL/GenBank/DDBJ whole genome shotgun (WGS) entry which is preliminary data.</text>
</comment>
<accession>A0AAU9VRG4</accession>
<proteinExistence type="predicted"/>
<dbReference type="PROSITE" id="PS00022">
    <property type="entry name" value="EGF_1"/>
    <property type="match status" value="1"/>
</dbReference>
<sequence length="130" mass="14388">LTGDEWRIILFEEPKPHKVIKGHVIRSEEVVNEGFCRMMCYDNSDMYNVKPLQGGKDNCELNNATADESQLVFLELETFNAYYLAVENPCSSSPCLNRGTCQVGFTSKGFRCLCVPGYAGANCSGTVKSS</sequence>
<name>A0AAU9VRG4_9CNID</name>
<dbReference type="PROSITE" id="PS01186">
    <property type="entry name" value="EGF_2"/>
    <property type="match status" value="1"/>
</dbReference>
<evidence type="ECO:0000259" key="2">
    <source>
        <dbReference type="PROSITE" id="PS50026"/>
    </source>
</evidence>
<dbReference type="PROSITE" id="PS50026">
    <property type="entry name" value="EGF_3"/>
    <property type="match status" value="1"/>
</dbReference>
<evidence type="ECO:0000313" key="4">
    <source>
        <dbReference type="Proteomes" id="UP001159428"/>
    </source>
</evidence>
<evidence type="ECO:0000313" key="3">
    <source>
        <dbReference type="EMBL" id="CAH3037495.1"/>
    </source>
</evidence>
<feature type="non-terminal residue" evidence="3">
    <location>
        <position position="1"/>
    </location>
</feature>
<dbReference type="FunFam" id="2.10.25.10:FF:000610">
    <property type="entry name" value="protein HEG homolog 1 isoform X1"/>
    <property type="match status" value="1"/>
</dbReference>
<dbReference type="AlphaFoldDB" id="A0AAU9VRG4"/>
<dbReference type="EMBL" id="CALNXJ010000004">
    <property type="protein sequence ID" value="CAH3037495.1"/>
    <property type="molecule type" value="Genomic_DNA"/>
</dbReference>
<dbReference type="Pfam" id="PF00008">
    <property type="entry name" value="EGF"/>
    <property type="match status" value="1"/>
</dbReference>
<reference evidence="3 4" key="1">
    <citation type="submission" date="2022-05" db="EMBL/GenBank/DDBJ databases">
        <authorList>
            <consortium name="Genoscope - CEA"/>
            <person name="William W."/>
        </authorList>
    </citation>
    <scope>NUCLEOTIDE SEQUENCE [LARGE SCALE GENOMIC DNA]</scope>
</reference>
<dbReference type="Proteomes" id="UP001159428">
    <property type="component" value="Unassembled WGS sequence"/>
</dbReference>
<dbReference type="CDD" id="cd00054">
    <property type="entry name" value="EGF_CA"/>
    <property type="match status" value="1"/>
</dbReference>
<keyword evidence="4" id="KW-1185">Reference proteome</keyword>
<keyword evidence="1" id="KW-1015">Disulfide bond</keyword>
<comment type="caution">
    <text evidence="1">Lacks conserved residue(s) required for the propagation of feature annotation.</text>
</comment>
<dbReference type="Gene3D" id="2.10.25.10">
    <property type="entry name" value="Laminin"/>
    <property type="match status" value="1"/>
</dbReference>
<organism evidence="3 4">
    <name type="scientific">Pocillopora meandrina</name>
    <dbReference type="NCBI Taxonomy" id="46732"/>
    <lineage>
        <taxon>Eukaryota</taxon>
        <taxon>Metazoa</taxon>
        <taxon>Cnidaria</taxon>
        <taxon>Anthozoa</taxon>
        <taxon>Hexacorallia</taxon>
        <taxon>Scleractinia</taxon>
        <taxon>Astrocoeniina</taxon>
        <taxon>Pocilloporidae</taxon>
        <taxon>Pocillopora</taxon>
    </lineage>
</organism>
<dbReference type="SUPFAM" id="SSF57196">
    <property type="entry name" value="EGF/Laminin"/>
    <property type="match status" value="1"/>
</dbReference>
<dbReference type="InterPro" id="IPR000742">
    <property type="entry name" value="EGF"/>
</dbReference>
<protein>
    <recommendedName>
        <fullName evidence="2">EGF-like domain-containing protein</fullName>
    </recommendedName>
</protein>
<evidence type="ECO:0000256" key="1">
    <source>
        <dbReference type="PROSITE-ProRule" id="PRU00076"/>
    </source>
</evidence>
<dbReference type="SMART" id="SM00181">
    <property type="entry name" value="EGF"/>
    <property type="match status" value="1"/>
</dbReference>
<gene>
    <name evidence="3" type="ORF">PMEA_00022120</name>
</gene>
<feature type="disulfide bond" evidence="1">
    <location>
        <begin position="95"/>
        <end position="112"/>
    </location>
</feature>
<feature type="disulfide bond" evidence="1">
    <location>
        <begin position="114"/>
        <end position="123"/>
    </location>
</feature>
<feature type="domain" description="EGF-like" evidence="2">
    <location>
        <begin position="86"/>
        <end position="124"/>
    </location>
</feature>